<organism evidence="1 2">
    <name type="scientific">Mycena albidolilacea</name>
    <dbReference type="NCBI Taxonomy" id="1033008"/>
    <lineage>
        <taxon>Eukaryota</taxon>
        <taxon>Fungi</taxon>
        <taxon>Dikarya</taxon>
        <taxon>Basidiomycota</taxon>
        <taxon>Agaricomycotina</taxon>
        <taxon>Agaricomycetes</taxon>
        <taxon>Agaricomycetidae</taxon>
        <taxon>Agaricales</taxon>
        <taxon>Marasmiineae</taxon>
        <taxon>Mycenaceae</taxon>
        <taxon>Mycena</taxon>
    </lineage>
</organism>
<keyword evidence="2" id="KW-1185">Reference proteome</keyword>
<gene>
    <name evidence="1" type="ORF">DFH08DRAFT_856399</name>
</gene>
<dbReference type="Proteomes" id="UP001218218">
    <property type="component" value="Unassembled WGS sequence"/>
</dbReference>
<reference evidence="1" key="1">
    <citation type="submission" date="2023-03" db="EMBL/GenBank/DDBJ databases">
        <title>Massive genome expansion in bonnet fungi (Mycena s.s.) driven by repeated elements and novel gene families across ecological guilds.</title>
        <authorList>
            <consortium name="Lawrence Berkeley National Laboratory"/>
            <person name="Harder C.B."/>
            <person name="Miyauchi S."/>
            <person name="Viragh M."/>
            <person name="Kuo A."/>
            <person name="Thoen E."/>
            <person name="Andreopoulos B."/>
            <person name="Lu D."/>
            <person name="Skrede I."/>
            <person name="Drula E."/>
            <person name="Henrissat B."/>
            <person name="Morin E."/>
            <person name="Kohler A."/>
            <person name="Barry K."/>
            <person name="LaButti K."/>
            <person name="Morin E."/>
            <person name="Salamov A."/>
            <person name="Lipzen A."/>
            <person name="Mereny Z."/>
            <person name="Hegedus B."/>
            <person name="Baldrian P."/>
            <person name="Stursova M."/>
            <person name="Weitz H."/>
            <person name="Taylor A."/>
            <person name="Grigoriev I.V."/>
            <person name="Nagy L.G."/>
            <person name="Martin F."/>
            <person name="Kauserud H."/>
        </authorList>
    </citation>
    <scope>NUCLEOTIDE SEQUENCE</scope>
    <source>
        <strain evidence="1">CBHHK002</strain>
    </source>
</reference>
<dbReference type="EMBL" id="JARIHO010000011">
    <property type="protein sequence ID" value="KAJ7353277.1"/>
    <property type="molecule type" value="Genomic_DNA"/>
</dbReference>
<proteinExistence type="predicted"/>
<comment type="caution">
    <text evidence="1">The sequence shown here is derived from an EMBL/GenBank/DDBJ whole genome shotgun (WGS) entry which is preliminary data.</text>
</comment>
<evidence type="ECO:0000313" key="2">
    <source>
        <dbReference type="Proteomes" id="UP001218218"/>
    </source>
</evidence>
<evidence type="ECO:0000313" key="1">
    <source>
        <dbReference type="EMBL" id="KAJ7353277.1"/>
    </source>
</evidence>
<accession>A0AAD7EW66</accession>
<protein>
    <submittedName>
        <fullName evidence="1">Uncharacterized protein</fullName>
    </submittedName>
</protein>
<name>A0AAD7EW66_9AGAR</name>
<sequence length="236" mass="26108">MIPLRSVLLRSPLRLTSLRPAARPSPFRFLQARPYSPQTQRSSLGARIFFRADGTRRSKLRGLLIAGILLSVPAYWAYHYNAQLQRAVQAGLARVRSVDARYAGTDFGDYQAALAYFVELSAILVPYIAFKEGWADAEPRANVDARFAELVALDQSGDPEKLAKAHAVTREVARRVHEVLARGDSESAMDETRTATRVVVLVSQAMLELHTVVHGEGAWEADARRKLGEVAAVVKK</sequence>
<dbReference type="AlphaFoldDB" id="A0AAD7EW66"/>